<organism evidence="1">
    <name type="scientific">Rhizophora mucronata</name>
    <name type="common">Asiatic mangrove</name>
    <dbReference type="NCBI Taxonomy" id="61149"/>
    <lineage>
        <taxon>Eukaryota</taxon>
        <taxon>Viridiplantae</taxon>
        <taxon>Streptophyta</taxon>
        <taxon>Embryophyta</taxon>
        <taxon>Tracheophyta</taxon>
        <taxon>Spermatophyta</taxon>
        <taxon>Magnoliopsida</taxon>
        <taxon>eudicotyledons</taxon>
        <taxon>Gunneridae</taxon>
        <taxon>Pentapetalae</taxon>
        <taxon>rosids</taxon>
        <taxon>fabids</taxon>
        <taxon>Malpighiales</taxon>
        <taxon>Rhizophoraceae</taxon>
        <taxon>Rhizophora</taxon>
    </lineage>
</organism>
<accession>A0A2P2NW61</accession>
<dbReference type="EMBL" id="GGEC01066273">
    <property type="protein sequence ID" value="MBX46757.1"/>
    <property type="molecule type" value="Transcribed_RNA"/>
</dbReference>
<evidence type="ECO:0000313" key="1">
    <source>
        <dbReference type="EMBL" id="MBX46757.1"/>
    </source>
</evidence>
<proteinExistence type="predicted"/>
<protein>
    <submittedName>
        <fullName evidence="1">Uncharacterized protein</fullName>
    </submittedName>
</protein>
<name>A0A2P2NW61_RHIMU</name>
<dbReference type="AlphaFoldDB" id="A0A2P2NW61"/>
<sequence length="44" mass="5106">MSREIRHDARGDDKAIDSLARPLTCFKQCQRTRLLALSRKCFTP</sequence>
<reference evidence="1" key="1">
    <citation type="submission" date="2018-02" db="EMBL/GenBank/DDBJ databases">
        <title>Rhizophora mucronata_Transcriptome.</title>
        <authorList>
            <person name="Meera S.P."/>
            <person name="Sreeshan A."/>
            <person name="Augustine A."/>
        </authorList>
    </citation>
    <scope>NUCLEOTIDE SEQUENCE</scope>
    <source>
        <tissue evidence="1">Leaf</tissue>
    </source>
</reference>